<sequence>MGIRNYLIEGVSGTGKTSVCKELRRRGYHAINGDTDLAYQGDPETGIPTSGATHEHHIWQVDRVRALVAGQDEAVTFFCGGSRNFYQFVDLFDGVFVLDVDLDTLNRRLDQRPEDEWGGKQAERELIVRLHRTKEDIPKNGISIDATAPLAHVVDEIVRRTEAGKQPQLRRTEAGK</sequence>
<proteinExistence type="predicted"/>
<dbReference type="GO" id="GO:0016301">
    <property type="term" value="F:kinase activity"/>
    <property type="evidence" value="ECO:0007669"/>
    <property type="project" value="UniProtKB-KW"/>
</dbReference>
<gene>
    <name evidence="1" type="ORF">GCM10022252_09560</name>
</gene>
<dbReference type="InterPro" id="IPR027417">
    <property type="entry name" value="P-loop_NTPase"/>
</dbReference>
<dbReference type="Proteomes" id="UP001501251">
    <property type="component" value="Unassembled WGS sequence"/>
</dbReference>
<reference evidence="2" key="1">
    <citation type="journal article" date="2019" name="Int. J. Syst. Evol. Microbiol.">
        <title>The Global Catalogue of Microorganisms (GCM) 10K type strain sequencing project: providing services to taxonomists for standard genome sequencing and annotation.</title>
        <authorList>
            <consortium name="The Broad Institute Genomics Platform"/>
            <consortium name="The Broad Institute Genome Sequencing Center for Infectious Disease"/>
            <person name="Wu L."/>
            <person name="Ma J."/>
        </authorList>
    </citation>
    <scope>NUCLEOTIDE SEQUENCE [LARGE SCALE GENOMIC DNA]</scope>
    <source>
        <strain evidence="2">JCM 17388</strain>
    </source>
</reference>
<dbReference type="Gene3D" id="3.40.50.300">
    <property type="entry name" value="P-loop containing nucleotide triphosphate hydrolases"/>
    <property type="match status" value="1"/>
</dbReference>
<dbReference type="Pfam" id="PF13238">
    <property type="entry name" value="AAA_18"/>
    <property type="match status" value="1"/>
</dbReference>
<evidence type="ECO:0000313" key="1">
    <source>
        <dbReference type="EMBL" id="GAA4182907.1"/>
    </source>
</evidence>
<keyword evidence="1" id="KW-0808">Transferase</keyword>
<organism evidence="1 2">
    <name type="scientific">Streptosporangium oxazolinicum</name>
    <dbReference type="NCBI Taxonomy" id="909287"/>
    <lineage>
        <taxon>Bacteria</taxon>
        <taxon>Bacillati</taxon>
        <taxon>Actinomycetota</taxon>
        <taxon>Actinomycetes</taxon>
        <taxon>Streptosporangiales</taxon>
        <taxon>Streptosporangiaceae</taxon>
        <taxon>Streptosporangium</taxon>
    </lineage>
</organism>
<keyword evidence="1" id="KW-0418">Kinase</keyword>
<accession>A0ABP8AEZ6</accession>
<dbReference type="RefSeq" id="WP_344915307.1">
    <property type="nucleotide sequence ID" value="NZ_BAABAQ010000001.1"/>
</dbReference>
<name>A0ABP8AEZ6_9ACTN</name>
<comment type="caution">
    <text evidence="1">The sequence shown here is derived from an EMBL/GenBank/DDBJ whole genome shotgun (WGS) entry which is preliminary data.</text>
</comment>
<dbReference type="EMBL" id="BAABAQ010000001">
    <property type="protein sequence ID" value="GAA4182907.1"/>
    <property type="molecule type" value="Genomic_DNA"/>
</dbReference>
<evidence type="ECO:0000313" key="2">
    <source>
        <dbReference type="Proteomes" id="UP001501251"/>
    </source>
</evidence>
<keyword evidence="2" id="KW-1185">Reference proteome</keyword>
<dbReference type="SUPFAM" id="SSF52540">
    <property type="entry name" value="P-loop containing nucleoside triphosphate hydrolases"/>
    <property type="match status" value="1"/>
</dbReference>
<protein>
    <submittedName>
        <fullName evidence="1">Nucleoside kinase</fullName>
    </submittedName>
</protein>